<feature type="region of interest" description="Disordered" evidence="1">
    <location>
        <begin position="137"/>
        <end position="357"/>
    </location>
</feature>
<organism evidence="2 3">
    <name type="scientific">Rhodotorula taiwanensis</name>
    <dbReference type="NCBI Taxonomy" id="741276"/>
    <lineage>
        <taxon>Eukaryota</taxon>
        <taxon>Fungi</taxon>
        <taxon>Dikarya</taxon>
        <taxon>Basidiomycota</taxon>
        <taxon>Pucciniomycotina</taxon>
        <taxon>Microbotryomycetes</taxon>
        <taxon>Sporidiobolales</taxon>
        <taxon>Sporidiobolaceae</taxon>
        <taxon>Rhodotorula</taxon>
    </lineage>
</organism>
<dbReference type="STRING" id="741276.A0A2S5BB19"/>
<reference evidence="2 3" key="1">
    <citation type="journal article" date="2018" name="Front. Microbiol.">
        <title>Prospects for Fungal Bioremediation of Acidic Radioactive Waste Sites: Characterization and Genome Sequence of Rhodotorula taiwanensis MD1149.</title>
        <authorList>
            <person name="Tkavc R."/>
            <person name="Matrosova V.Y."/>
            <person name="Grichenko O.E."/>
            <person name="Gostincar C."/>
            <person name="Volpe R.P."/>
            <person name="Klimenkova P."/>
            <person name="Gaidamakova E.K."/>
            <person name="Zhou C.E."/>
            <person name="Stewart B.J."/>
            <person name="Lyman M.G."/>
            <person name="Malfatti S.A."/>
            <person name="Rubinfeld B."/>
            <person name="Courtot M."/>
            <person name="Singh J."/>
            <person name="Dalgard C.L."/>
            <person name="Hamilton T."/>
            <person name="Frey K.G."/>
            <person name="Gunde-Cimerman N."/>
            <person name="Dugan L."/>
            <person name="Daly M.J."/>
        </authorList>
    </citation>
    <scope>NUCLEOTIDE SEQUENCE [LARGE SCALE GENOMIC DNA]</scope>
    <source>
        <strain evidence="2 3">MD1149</strain>
    </source>
</reference>
<gene>
    <name evidence="2" type="ORF">BMF94_2781</name>
</gene>
<evidence type="ECO:0000313" key="2">
    <source>
        <dbReference type="EMBL" id="POY73970.1"/>
    </source>
</evidence>
<evidence type="ECO:0000256" key="1">
    <source>
        <dbReference type="SAM" id="MobiDB-lite"/>
    </source>
</evidence>
<feature type="compositionally biased region" description="Polar residues" evidence="1">
    <location>
        <begin position="974"/>
        <end position="988"/>
    </location>
</feature>
<dbReference type="Proteomes" id="UP000237144">
    <property type="component" value="Unassembled WGS sequence"/>
</dbReference>
<evidence type="ECO:0008006" key="4">
    <source>
        <dbReference type="Google" id="ProtNLM"/>
    </source>
</evidence>
<dbReference type="EMBL" id="PJQD01000029">
    <property type="protein sequence ID" value="POY73970.1"/>
    <property type="molecule type" value="Genomic_DNA"/>
</dbReference>
<feature type="compositionally biased region" description="Polar residues" evidence="1">
    <location>
        <begin position="335"/>
        <end position="344"/>
    </location>
</feature>
<dbReference type="OrthoDB" id="2530302at2759"/>
<protein>
    <recommendedName>
        <fullName evidence="4">NYN domain-containing protein</fullName>
    </recommendedName>
</protein>
<accession>A0A2S5BB19</accession>
<comment type="caution">
    <text evidence="2">The sequence shown here is derived from an EMBL/GenBank/DDBJ whole genome shotgun (WGS) entry which is preliminary data.</text>
</comment>
<keyword evidence="3" id="KW-1185">Reference proteome</keyword>
<dbReference type="AlphaFoldDB" id="A0A2S5BB19"/>
<feature type="compositionally biased region" description="Basic and acidic residues" evidence="1">
    <location>
        <begin position="260"/>
        <end position="269"/>
    </location>
</feature>
<feature type="compositionally biased region" description="Acidic residues" evidence="1">
    <location>
        <begin position="242"/>
        <end position="251"/>
    </location>
</feature>
<feature type="compositionally biased region" description="Low complexity" evidence="1">
    <location>
        <begin position="926"/>
        <end position="946"/>
    </location>
</feature>
<feature type="compositionally biased region" description="Acidic residues" evidence="1">
    <location>
        <begin position="279"/>
        <end position="311"/>
    </location>
</feature>
<feature type="compositionally biased region" description="Low complexity" evidence="1">
    <location>
        <begin position="383"/>
        <end position="398"/>
    </location>
</feature>
<feature type="region of interest" description="Disordered" evidence="1">
    <location>
        <begin position="512"/>
        <end position="555"/>
    </location>
</feature>
<feature type="region of interest" description="Disordered" evidence="1">
    <location>
        <begin position="50"/>
        <end position="104"/>
    </location>
</feature>
<feature type="compositionally biased region" description="Acidic residues" evidence="1">
    <location>
        <begin position="183"/>
        <end position="200"/>
    </location>
</feature>
<feature type="compositionally biased region" description="Basic residues" evidence="1">
    <location>
        <begin position="1"/>
        <end position="15"/>
    </location>
</feature>
<proteinExistence type="predicted"/>
<feature type="region of interest" description="Disordered" evidence="1">
    <location>
        <begin position="926"/>
        <end position="1021"/>
    </location>
</feature>
<feature type="region of interest" description="Disordered" evidence="1">
    <location>
        <begin position="1"/>
        <end position="36"/>
    </location>
</feature>
<feature type="compositionally biased region" description="Pro residues" evidence="1">
    <location>
        <begin position="164"/>
        <end position="177"/>
    </location>
</feature>
<feature type="region of interest" description="Disordered" evidence="1">
    <location>
        <begin position="370"/>
        <end position="414"/>
    </location>
</feature>
<evidence type="ECO:0000313" key="3">
    <source>
        <dbReference type="Proteomes" id="UP000237144"/>
    </source>
</evidence>
<sequence length="1114" mass="118246">MPHTTRKGGTARRRPGPGAPGGQTASLPGPARFAPSAAYATHGLPMPSYPSQPLYYAPPPSLPPPPPMGYPLHQRFDLDGNLYSNARPPSLGPPSREASPVVGAAPPPFHYPPYGPSTPGFRADYIPFPMSTPFAASTPARSYGSASPVMPNFGGATSAGPLPRIAPPIASPIPQARPPSDSSSDDDDDGDDDDHDEGEIAEPSVEQSIELPALEQAHEHEQAQAEQEPEQHDDDSSRDTSDLSDSEEEVADSLVRRKSHSEAEGDYDRSMAPPPSSVPDDDDDSDDTDSDVSDIEEAVLERVADEDEVDPNETLPFEFESESESGGEDDHLTLDSDSQATVSRAASPHAEGPSDESVFIQEAILAPATLSHEAEPELEADAALEPRLYFATTTQDHATAADEPEEGELVDPPPVELAAASVLPDEISETLSALRAAWDSNHLLSRPPVPVQSPHLAGPQHPTQPFRILAPQPVVPKASYERKRPAVDLADATPPPAAAAVKRAKLSYKPSPLSFVSPPTLSKTTDHKELTPSKSPRKPAAAAAAEQTVTADTQRAVYVRRSERSQGGTPTPETAVAAPVKAAYQRRTDALVAMASNQASKGKLRGALPLTRDEKAERLPPKFYAAFGEYATIDQAKQPSLFATPKHTVLPARNLAPPNEAALFGFWPGPPTRKQASSKAIFPAPLISLADDALDDRPRVDVFIDNSNVLYSFLNWVRGRADAKVMNVKAPGGGKDAQGNAKTVKTVTVAGKKVKLDYRALFAVLERGRKVERRVIVGSSTLWQSLEPAIEWVSSSAWGRSATARQTDGTSAQGYEISLLQRVPRAEAPKGPNLIANGKKRGKGKEQVPVPAASQVKHYKEQAVDELVHLKILESLLDYTPSPLIAAPEPATSEPTAVVTATVPAVVTATAPAVATAVPTAMEAAPSEQQIANGEAPAAVAATTQASDPTPTEAEVPPSANTAPPNRFQPSAAFLSNSTGTASESNAEPKSAPTAPTAKPTDPRFIPAGSKRPIPPPKNPSIVRIVPRTQPRDRPVLVIGTGDANSSEYNPGGFLGCVRRALDRGWDVEIAAFTSGISSLWTGEQMKRFTDDGRPRGELRVIDLALFGEELVTI</sequence>
<name>A0A2S5BB19_9BASI</name>
<feature type="compositionally biased region" description="Pro residues" evidence="1">
    <location>
        <begin position="56"/>
        <end position="69"/>
    </location>
</feature>